<keyword evidence="7" id="KW-0687">Ribonucleoprotein</keyword>
<dbReference type="SUPFAM" id="SSF53335">
    <property type="entry name" value="S-adenosyl-L-methionine-dependent methyltransferases"/>
    <property type="match status" value="1"/>
</dbReference>
<name>A0A9D1UWT1_9LACO</name>
<organism evidence="7 8">
    <name type="scientific">Candidatus Ligilactobacillus excrementigallinarum</name>
    <dbReference type="NCBI Taxonomy" id="2838641"/>
    <lineage>
        <taxon>Bacteria</taxon>
        <taxon>Bacillati</taxon>
        <taxon>Bacillota</taxon>
        <taxon>Bacilli</taxon>
        <taxon>Lactobacillales</taxon>
        <taxon>Lactobacillaceae</taxon>
        <taxon>Ligilactobacillus</taxon>
    </lineage>
</organism>
<dbReference type="PANTHER" id="PTHR43648">
    <property type="entry name" value="ELECTRON TRANSFER FLAVOPROTEIN BETA SUBUNIT LYSINE METHYLTRANSFERASE"/>
    <property type="match status" value="1"/>
</dbReference>
<protein>
    <recommendedName>
        <fullName evidence="6">Ribosomal protein L11 methyltransferase</fullName>
        <shortName evidence="6">L11 Mtase</shortName>
        <ecNumber evidence="6">2.1.1.-</ecNumber>
    </recommendedName>
</protein>
<dbReference type="InterPro" id="IPR050078">
    <property type="entry name" value="Ribosomal_L11_MeTrfase_PrmA"/>
</dbReference>
<comment type="catalytic activity">
    <reaction evidence="6">
        <text>L-lysyl-[protein] + 3 S-adenosyl-L-methionine = N(6),N(6),N(6)-trimethyl-L-lysyl-[protein] + 3 S-adenosyl-L-homocysteine + 3 H(+)</text>
        <dbReference type="Rhea" id="RHEA:54192"/>
        <dbReference type="Rhea" id="RHEA-COMP:9752"/>
        <dbReference type="Rhea" id="RHEA-COMP:13826"/>
        <dbReference type="ChEBI" id="CHEBI:15378"/>
        <dbReference type="ChEBI" id="CHEBI:29969"/>
        <dbReference type="ChEBI" id="CHEBI:57856"/>
        <dbReference type="ChEBI" id="CHEBI:59789"/>
        <dbReference type="ChEBI" id="CHEBI:61961"/>
    </reaction>
</comment>
<dbReference type="PANTHER" id="PTHR43648:SF1">
    <property type="entry name" value="ELECTRON TRANSFER FLAVOPROTEIN BETA SUBUNIT LYSINE METHYLTRANSFERASE"/>
    <property type="match status" value="1"/>
</dbReference>
<dbReference type="GO" id="GO:0032259">
    <property type="term" value="P:methylation"/>
    <property type="evidence" value="ECO:0007669"/>
    <property type="project" value="UniProtKB-KW"/>
</dbReference>
<evidence type="ECO:0000256" key="4">
    <source>
        <dbReference type="ARBA" id="ARBA00022679"/>
    </source>
</evidence>
<proteinExistence type="inferred from homology"/>
<evidence type="ECO:0000313" key="7">
    <source>
        <dbReference type="EMBL" id="HIX01830.1"/>
    </source>
</evidence>
<reference evidence="7" key="2">
    <citation type="submission" date="2021-04" db="EMBL/GenBank/DDBJ databases">
        <authorList>
            <person name="Gilroy R."/>
        </authorList>
    </citation>
    <scope>NUCLEOTIDE SEQUENCE</scope>
    <source>
        <strain evidence="7">6627</strain>
    </source>
</reference>
<evidence type="ECO:0000256" key="2">
    <source>
        <dbReference type="ARBA" id="ARBA00022490"/>
    </source>
</evidence>
<keyword evidence="3 6" id="KW-0489">Methyltransferase</keyword>
<dbReference type="InterPro" id="IPR004498">
    <property type="entry name" value="Ribosomal_PrmA_MeTrfase"/>
</dbReference>
<dbReference type="EMBL" id="DXFP01000029">
    <property type="protein sequence ID" value="HIX01830.1"/>
    <property type="molecule type" value="Genomic_DNA"/>
</dbReference>
<dbReference type="Proteomes" id="UP000823963">
    <property type="component" value="Unassembled WGS sequence"/>
</dbReference>
<dbReference type="GO" id="GO:0005840">
    <property type="term" value="C:ribosome"/>
    <property type="evidence" value="ECO:0007669"/>
    <property type="project" value="UniProtKB-KW"/>
</dbReference>
<reference evidence="7" key="1">
    <citation type="journal article" date="2021" name="PeerJ">
        <title>Extensive microbial diversity within the chicken gut microbiome revealed by metagenomics and culture.</title>
        <authorList>
            <person name="Gilroy R."/>
            <person name="Ravi A."/>
            <person name="Getino M."/>
            <person name="Pursley I."/>
            <person name="Horton D.L."/>
            <person name="Alikhan N.F."/>
            <person name="Baker D."/>
            <person name="Gharbi K."/>
            <person name="Hall N."/>
            <person name="Watson M."/>
            <person name="Adriaenssens E.M."/>
            <person name="Foster-Nyarko E."/>
            <person name="Jarju S."/>
            <person name="Secka A."/>
            <person name="Antonio M."/>
            <person name="Oren A."/>
            <person name="Chaudhuri R.R."/>
            <person name="La Ragione R."/>
            <person name="Hildebrand F."/>
            <person name="Pallen M.J."/>
        </authorList>
    </citation>
    <scope>NUCLEOTIDE SEQUENCE</scope>
    <source>
        <strain evidence="7">6627</strain>
    </source>
</reference>
<evidence type="ECO:0000313" key="8">
    <source>
        <dbReference type="Proteomes" id="UP000823963"/>
    </source>
</evidence>
<keyword evidence="2 6" id="KW-0963">Cytoplasm</keyword>
<evidence type="ECO:0000256" key="1">
    <source>
        <dbReference type="ARBA" id="ARBA00009741"/>
    </source>
</evidence>
<dbReference type="Pfam" id="PF06325">
    <property type="entry name" value="PrmA"/>
    <property type="match status" value="1"/>
</dbReference>
<dbReference type="HAMAP" id="MF_00735">
    <property type="entry name" value="Methyltr_PrmA"/>
    <property type="match status" value="1"/>
</dbReference>
<keyword evidence="7" id="KW-0689">Ribosomal protein</keyword>
<dbReference type="PIRSF" id="PIRSF000401">
    <property type="entry name" value="RPL11_MTase"/>
    <property type="match status" value="1"/>
</dbReference>
<gene>
    <name evidence="6 7" type="primary">prmA</name>
    <name evidence="7" type="ORF">H9861_03650</name>
</gene>
<dbReference type="InterPro" id="IPR029063">
    <property type="entry name" value="SAM-dependent_MTases_sf"/>
</dbReference>
<comment type="subcellular location">
    <subcellularLocation>
        <location evidence="6">Cytoplasm</location>
    </subcellularLocation>
</comment>
<sequence length="295" mass="32810">MEWTELVVETTNEAIEAVTNILMENKAGGVQIDDQNGVEDVRIITYFPENINIIEKVPELESRIKGLTQFGLNPGKAKVSLKDVNDNLWRDVWKKYYHPVRVTRFLTVVPSWEEYHAEPSEMVIKLDPGRAFGTGKHPTTSLALLALEKVIRGKETMIDVGTGSGVLSIAAKYLGAGEVEAYDIDEEAIKATRENIALNPIAKDVKIGINSLLDGIDKKVDVIVANILAEIIVPLIPQAFNDLNDGGKFITSGIINDKKELIVNELVKHNFIIDEVLNEKDWYSIIAHKPNQGEK</sequence>
<evidence type="ECO:0000256" key="3">
    <source>
        <dbReference type="ARBA" id="ARBA00022603"/>
    </source>
</evidence>
<dbReference type="CDD" id="cd02440">
    <property type="entry name" value="AdoMet_MTases"/>
    <property type="match status" value="1"/>
</dbReference>
<evidence type="ECO:0000256" key="6">
    <source>
        <dbReference type="HAMAP-Rule" id="MF_00735"/>
    </source>
</evidence>
<feature type="binding site" evidence="6">
    <location>
        <position position="161"/>
    </location>
    <ligand>
        <name>S-adenosyl-L-methionine</name>
        <dbReference type="ChEBI" id="CHEBI:59789"/>
    </ligand>
</feature>
<feature type="binding site" evidence="6">
    <location>
        <position position="183"/>
    </location>
    <ligand>
        <name>S-adenosyl-L-methionine</name>
        <dbReference type="ChEBI" id="CHEBI:59789"/>
    </ligand>
</feature>
<evidence type="ECO:0000256" key="5">
    <source>
        <dbReference type="ARBA" id="ARBA00022691"/>
    </source>
</evidence>
<keyword evidence="5 6" id="KW-0949">S-adenosyl-L-methionine</keyword>
<dbReference type="Gene3D" id="3.40.50.150">
    <property type="entry name" value="Vaccinia Virus protein VP39"/>
    <property type="match status" value="1"/>
</dbReference>
<dbReference type="AlphaFoldDB" id="A0A9D1UWT1"/>
<comment type="caution">
    <text evidence="7">The sequence shown here is derived from an EMBL/GenBank/DDBJ whole genome shotgun (WGS) entry which is preliminary data.</text>
</comment>
<comment type="function">
    <text evidence="6">Methylates ribosomal protein L11.</text>
</comment>
<dbReference type="NCBIfam" id="TIGR00406">
    <property type="entry name" value="prmA"/>
    <property type="match status" value="1"/>
</dbReference>
<dbReference type="EC" id="2.1.1.-" evidence="6"/>
<feature type="binding site" evidence="6">
    <location>
        <position position="140"/>
    </location>
    <ligand>
        <name>S-adenosyl-L-methionine</name>
        <dbReference type="ChEBI" id="CHEBI:59789"/>
    </ligand>
</feature>
<comment type="similarity">
    <text evidence="1 6">Belongs to the methyltransferase superfamily. PrmA family.</text>
</comment>
<feature type="binding site" evidence="6">
    <location>
        <position position="226"/>
    </location>
    <ligand>
        <name>S-adenosyl-L-methionine</name>
        <dbReference type="ChEBI" id="CHEBI:59789"/>
    </ligand>
</feature>
<accession>A0A9D1UWT1</accession>
<keyword evidence="4 6" id="KW-0808">Transferase</keyword>
<dbReference type="GO" id="GO:0005737">
    <property type="term" value="C:cytoplasm"/>
    <property type="evidence" value="ECO:0007669"/>
    <property type="project" value="UniProtKB-SubCell"/>
</dbReference>
<dbReference type="GO" id="GO:0008276">
    <property type="term" value="F:protein methyltransferase activity"/>
    <property type="evidence" value="ECO:0007669"/>
    <property type="project" value="UniProtKB-UniRule"/>
</dbReference>